<proteinExistence type="predicted"/>
<keyword evidence="1" id="KW-1133">Transmembrane helix</keyword>
<dbReference type="EMBL" id="LAZR01000732">
    <property type="protein sequence ID" value="KKN59285.1"/>
    <property type="molecule type" value="Genomic_DNA"/>
</dbReference>
<comment type="caution">
    <text evidence="2">The sequence shown here is derived from an EMBL/GenBank/DDBJ whole genome shotgun (WGS) entry which is preliminary data.</text>
</comment>
<sequence length="49" mass="5674">MKYIPLLLPLSLIGCMGGNFDIRDFVRHPIIMAIIIIATLYFAFKYNKK</sequence>
<accession>A0A0F9RS80</accession>
<reference evidence="2" key="1">
    <citation type="journal article" date="2015" name="Nature">
        <title>Complex archaea that bridge the gap between prokaryotes and eukaryotes.</title>
        <authorList>
            <person name="Spang A."/>
            <person name="Saw J.H."/>
            <person name="Jorgensen S.L."/>
            <person name="Zaremba-Niedzwiedzka K."/>
            <person name="Martijn J."/>
            <person name="Lind A.E."/>
            <person name="van Eijk R."/>
            <person name="Schleper C."/>
            <person name="Guy L."/>
            <person name="Ettema T.J."/>
        </authorList>
    </citation>
    <scope>NUCLEOTIDE SEQUENCE</scope>
</reference>
<gene>
    <name evidence="2" type="ORF">LCGC14_0543840</name>
</gene>
<evidence type="ECO:0000256" key="1">
    <source>
        <dbReference type="SAM" id="Phobius"/>
    </source>
</evidence>
<name>A0A0F9RS80_9ZZZZ</name>
<protein>
    <submittedName>
        <fullName evidence="2">Uncharacterized protein</fullName>
    </submittedName>
</protein>
<evidence type="ECO:0000313" key="2">
    <source>
        <dbReference type="EMBL" id="KKN59285.1"/>
    </source>
</evidence>
<keyword evidence="1" id="KW-0812">Transmembrane</keyword>
<dbReference type="PROSITE" id="PS51257">
    <property type="entry name" value="PROKAR_LIPOPROTEIN"/>
    <property type="match status" value="1"/>
</dbReference>
<organism evidence="2">
    <name type="scientific">marine sediment metagenome</name>
    <dbReference type="NCBI Taxonomy" id="412755"/>
    <lineage>
        <taxon>unclassified sequences</taxon>
        <taxon>metagenomes</taxon>
        <taxon>ecological metagenomes</taxon>
    </lineage>
</organism>
<keyword evidence="1" id="KW-0472">Membrane</keyword>
<dbReference type="AlphaFoldDB" id="A0A0F9RS80"/>
<feature type="transmembrane region" description="Helical" evidence="1">
    <location>
        <begin position="27"/>
        <end position="44"/>
    </location>
</feature>